<accession>A0A4R5NLB6</accession>
<dbReference type="Proteomes" id="UP000294854">
    <property type="component" value="Unassembled WGS sequence"/>
</dbReference>
<feature type="transmembrane region" description="Helical" evidence="1">
    <location>
        <begin position="96"/>
        <end position="113"/>
    </location>
</feature>
<reference evidence="2 3" key="1">
    <citation type="journal article" date="2019" name="Appl. Microbiol. Biotechnol.">
        <title>Uncovering carbohydrate metabolism through a genotype-phenotype association study of 56 lactic acid bacteria genomes.</title>
        <authorList>
            <person name="Buron-Moles G."/>
            <person name="Chailyan A."/>
            <person name="Dolejs I."/>
            <person name="Forster J."/>
            <person name="Miks M.H."/>
        </authorList>
    </citation>
    <scope>NUCLEOTIDE SEQUENCE [LARGE SCALE GENOMIC DNA]</scope>
    <source>
        <strain evidence="2 3">ATCC 49373</strain>
    </source>
</reference>
<evidence type="ECO:0000313" key="2">
    <source>
        <dbReference type="EMBL" id="TDG75469.1"/>
    </source>
</evidence>
<sequence length="114" mass="13148">MNSVNTWTTTQHFWLIVLGFFVAFVPRYFPLLIFTKRKIPAWFNEWMKFVPVSLFTALVVKDVFIDSNYQLAPMTHVPELLASLIVIIIAYRTRSMSMSVIIGLMAAFLIAMVV</sequence>
<dbReference type="RefSeq" id="WP_010620225.1">
    <property type="nucleotide sequence ID" value="NZ_PUFO01000066.1"/>
</dbReference>
<protein>
    <recommendedName>
        <fullName evidence="4">Branched-chain amino acid transporter</fullName>
    </recommendedName>
</protein>
<feature type="transmembrane region" description="Helical" evidence="1">
    <location>
        <begin position="12"/>
        <end position="34"/>
    </location>
</feature>
<evidence type="ECO:0008006" key="4">
    <source>
        <dbReference type="Google" id="ProtNLM"/>
    </source>
</evidence>
<keyword evidence="1" id="KW-0812">Transmembrane</keyword>
<dbReference type="Pfam" id="PF05437">
    <property type="entry name" value="AzlD"/>
    <property type="match status" value="1"/>
</dbReference>
<dbReference type="STRING" id="1122149.FD44_GL001501"/>
<dbReference type="OrthoDB" id="7870017at2"/>
<keyword evidence="1" id="KW-1133">Transmembrane helix</keyword>
<dbReference type="InterPro" id="IPR008407">
    <property type="entry name" value="Brnchd-chn_aa_trnsp_AzlD"/>
</dbReference>
<proteinExistence type="predicted"/>
<name>A0A4R5NLB6_9LACO</name>
<evidence type="ECO:0000313" key="3">
    <source>
        <dbReference type="Proteomes" id="UP000294854"/>
    </source>
</evidence>
<gene>
    <name evidence="2" type="ORF">C5L31_000343</name>
</gene>
<feature type="transmembrane region" description="Helical" evidence="1">
    <location>
        <begin position="71"/>
        <end position="91"/>
    </location>
</feature>
<comment type="caution">
    <text evidence="2">The sequence shown here is derived from an EMBL/GenBank/DDBJ whole genome shotgun (WGS) entry which is preliminary data.</text>
</comment>
<dbReference type="EMBL" id="PUFO01000066">
    <property type="protein sequence ID" value="TDG75469.1"/>
    <property type="molecule type" value="Genomic_DNA"/>
</dbReference>
<keyword evidence="3" id="KW-1185">Reference proteome</keyword>
<dbReference type="AlphaFoldDB" id="A0A4R5NLB6"/>
<evidence type="ECO:0000256" key="1">
    <source>
        <dbReference type="SAM" id="Phobius"/>
    </source>
</evidence>
<organism evidence="2 3">
    <name type="scientific">Secundilactobacillus malefermentans</name>
    <dbReference type="NCBI Taxonomy" id="176292"/>
    <lineage>
        <taxon>Bacteria</taxon>
        <taxon>Bacillati</taxon>
        <taxon>Bacillota</taxon>
        <taxon>Bacilli</taxon>
        <taxon>Lactobacillales</taxon>
        <taxon>Lactobacillaceae</taxon>
        <taxon>Secundilactobacillus</taxon>
    </lineage>
</organism>
<keyword evidence="1" id="KW-0472">Membrane</keyword>